<evidence type="ECO:0000256" key="5">
    <source>
        <dbReference type="ARBA" id="ARBA00024934"/>
    </source>
</evidence>
<evidence type="ECO:0000256" key="3">
    <source>
        <dbReference type="ARBA" id="ARBA00014376"/>
    </source>
</evidence>
<dbReference type="PIRSF" id="PIRSF002889">
    <property type="entry name" value="Rod_FlgB"/>
    <property type="match status" value="1"/>
</dbReference>
<dbReference type="PANTHER" id="PTHR30435:SF12">
    <property type="entry name" value="FLAGELLAR BASAL BODY ROD PROTEIN FLGB"/>
    <property type="match status" value="1"/>
</dbReference>
<evidence type="ECO:0000259" key="7">
    <source>
        <dbReference type="Pfam" id="PF00460"/>
    </source>
</evidence>
<comment type="subcellular location">
    <subcellularLocation>
        <location evidence="1 6">Bacterial flagellum basal body</location>
    </subcellularLocation>
</comment>
<dbReference type="InterPro" id="IPR001444">
    <property type="entry name" value="Flag_bb_rod_N"/>
</dbReference>
<organism evidence="8">
    <name type="scientific">Moorella thermoacetica Y72</name>
    <dbReference type="NCBI Taxonomy" id="1325331"/>
    <lineage>
        <taxon>Bacteria</taxon>
        <taxon>Bacillati</taxon>
        <taxon>Bacillota</taxon>
        <taxon>Clostridia</taxon>
        <taxon>Neomoorellales</taxon>
        <taxon>Neomoorellaceae</taxon>
        <taxon>Neomoorella</taxon>
    </lineage>
</organism>
<evidence type="ECO:0000256" key="6">
    <source>
        <dbReference type="PIRNR" id="PIRNR002889"/>
    </source>
</evidence>
<dbReference type="EMBL" id="DF238840">
    <property type="protein sequence ID" value="GAF26479.1"/>
    <property type="molecule type" value="Genomic_DNA"/>
</dbReference>
<proteinExistence type="inferred from homology"/>
<comment type="similarity">
    <text evidence="2 6">Belongs to the flagella basal body rod proteins family.</text>
</comment>
<reference evidence="8" key="1">
    <citation type="journal article" date="2014" name="Gene">
        <title>Genome-guided analysis of transformation efficiency and carbon dioxide assimilation by Moorella thermoacetica Y72.</title>
        <authorList>
            <person name="Tsukahara K."/>
            <person name="Kita A."/>
            <person name="Nakashimada Y."/>
            <person name="Hoshino T."/>
            <person name="Murakami K."/>
        </authorList>
    </citation>
    <scope>NUCLEOTIDE SEQUENCE [LARGE SCALE GENOMIC DNA]</scope>
    <source>
        <strain evidence="8">Y72</strain>
    </source>
</reference>
<keyword evidence="8" id="KW-0969">Cilium</keyword>
<evidence type="ECO:0000256" key="1">
    <source>
        <dbReference type="ARBA" id="ARBA00004117"/>
    </source>
</evidence>
<dbReference type="Proteomes" id="UP000063718">
    <property type="component" value="Unassembled WGS sequence"/>
</dbReference>
<dbReference type="AlphaFoldDB" id="A0A0S6UDE7"/>
<dbReference type="Pfam" id="PF00460">
    <property type="entry name" value="Flg_bb_rod"/>
    <property type="match status" value="1"/>
</dbReference>
<evidence type="ECO:0000313" key="8">
    <source>
        <dbReference type="EMBL" id="GAF26479.1"/>
    </source>
</evidence>
<protein>
    <recommendedName>
        <fullName evidence="3 6">Flagellar basal body rod protein FlgB</fullName>
    </recommendedName>
</protein>
<name>A0A0S6UDE7_NEOTH</name>
<keyword evidence="8" id="KW-0966">Cell projection</keyword>
<feature type="domain" description="Flagellar basal body rod protein N-terminal" evidence="7">
    <location>
        <begin position="7"/>
        <end position="37"/>
    </location>
</feature>
<dbReference type="NCBIfam" id="TIGR01396">
    <property type="entry name" value="FlgB"/>
    <property type="match status" value="1"/>
</dbReference>
<gene>
    <name evidence="8" type="ORF">MTY_1819</name>
</gene>
<comment type="subunit">
    <text evidence="6">The basal body constitutes a major portion of the flagellar organelle and consists of a number of rings mounted on a central rod.</text>
</comment>
<keyword evidence="4 6" id="KW-0975">Bacterial flagellum</keyword>
<sequence>MFLTPTMYVLEKALDTATLRQRTIAHNIANVNTPGFKRYQVSFEDQLSRALGLEPGLPLYRTNPYHLPPSGLELAPQVSRDNSTTMRQDGNNVDIDREMVDLAQNSLNFNVAVQQLNTRLAMLRYVINEGRR</sequence>
<dbReference type="InterPro" id="IPR006300">
    <property type="entry name" value="FlgB"/>
</dbReference>
<accession>A0A0S6UDE7</accession>
<evidence type="ECO:0000256" key="2">
    <source>
        <dbReference type="ARBA" id="ARBA00009677"/>
    </source>
</evidence>
<dbReference type="RefSeq" id="WP_025774198.1">
    <property type="nucleotide sequence ID" value="NZ_DF238840.1"/>
</dbReference>
<dbReference type="GO" id="GO:0030694">
    <property type="term" value="C:bacterial-type flagellum basal body, rod"/>
    <property type="evidence" value="ECO:0007669"/>
    <property type="project" value="InterPro"/>
</dbReference>
<comment type="function">
    <text evidence="5 6">Structural component of flagellum, the bacterial motility apparatus. Part of the rod structure of flagellar basal body.</text>
</comment>
<evidence type="ECO:0000256" key="4">
    <source>
        <dbReference type="ARBA" id="ARBA00023143"/>
    </source>
</evidence>
<dbReference type="PANTHER" id="PTHR30435">
    <property type="entry name" value="FLAGELLAR PROTEIN"/>
    <property type="match status" value="1"/>
</dbReference>
<keyword evidence="8" id="KW-0282">Flagellum</keyword>
<dbReference type="GO" id="GO:0071978">
    <property type="term" value="P:bacterial-type flagellum-dependent swarming motility"/>
    <property type="evidence" value="ECO:0007669"/>
    <property type="project" value="TreeGrafter"/>
</dbReference>